<evidence type="ECO:0000259" key="2">
    <source>
        <dbReference type="Pfam" id="PF13628"/>
    </source>
</evidence>
<dbReference type="Gene3D" id="1.20.1260.10">
    <property type="match status" value="1"/>
</dbReference>
<gene>
    <name evidence="3" type="ORF">HMF7854_13660</name>
</gene>
<dbReference type="InterPro" id="IPR025419">
    <property type="entry name" value="DUF4142"/>
</dbReference>
<feature type="domain" description="DUF4142" evidence="2">
    <location>
        <begin position="23"/>
        <end position="155"/>
    </location>
</feature>
<dbReference type="PANTHER" id="PTHR38593:SF1">
    <property type="entry name" value="BLR2558 PROTEIN"/>
    <property type="match status" value="1"/>
</dbReference>
<reference evidence="3 4" key="1">
    <citation type="submission" date="2018-12" db="EMBL/GenBank/DDBJ databases">
        <title>Sphingomonas sp. HMF7854 Genome sequencing and assembly.</title>
        <authorList>
            <person name="Cha I."/>
            <person name="Kang H."/>
            <person name="Kim H."/>
            <person name="Kang J."/>
            <person name="Joh K."/>
        </authorList>
    </citation>
    <scope>NUCLEOTIDE SEQUENCE [LARGE SCALE GENOMIC DNA]</scope>
    <source>
        <strain evidence="3 4">HMF7854</strain>
    </source>
</reference>
<dbReference type="AlphaFoldDB" id="A0A429VD37"/>
<dbReference type="InterPro" id="IPR012347">
    <property type="entry name" value="Ferritin-like"/>
</dbReference>
<dbReference type="OrthoDB" id="8005547at2"/>
<dbReference type="RefSeq" id="WP_126719707.1">
    <property type="nucleotide sequence ID" value="NZ_RWJF01000001.1"/>
</dbReference>
<dbReference type="PANTHER" id="PTHR38593">
    <property type="entry name" value="BLR2558 PROTEIN"/>
    <property type="match status" value="1"/>
</dbReference>
<proteinExistence type="predicted"/>
<evidence type="ECO:0000313" key="3">
    <source>
        <dbReference type="EMBL" id="RST31767.1"/>
    </source>
</evidence>
<dbReference type="EMBL" id="RWJF01000001">
    <property type="protein sequence ID" value="RST31767.1"/>
    <property type="molecule type" value="Genomic_DNA"/>
</dbReference>
<evidence type="ECO:0000313" key="4">
    <source>
        <dbReference type="Proteomes" id="UP000274661"/>
    </source>
</evidence>
<dbReference type="Pfam" id="PF13628">
    <property type="entry name" value="DUF4142"/>
    <property type="match status" value="1"/>
</dbReference>
<protein>
    <submittedName>
        <fullName evidence="3">DUF4142 domain-containing protein</fullName>
    </submittedName>
</protein>
<comment type="caution">
    <text evidence="3">The sequence shown here is derived from an EMBL/GenBank/DDBJ whole genome shotgun (WGS) entry which is preliminary data.</text>
</comment>
<dbReference type="Proteomes" id="UP000274661">
    <property type="component" value="Unassembled WGS sequence"/>
</dbReference>
<evidence type="ECO:0000256" key="1">
    <source>
        <dbReference type="SAM" id="SignalP"/>
    </source>
</evidence>
<feature type="signal peptide" evidence="1">
    <location>
        <begin position="1"/>
        <end position="19"/>
    </location>
</feature>
<feature type="chain" id="PRO_5019193043" evidence="1">
    <location>
        <begin position="20"/>
        <end position="155"/>
    </location>
</feature>
<keyword evidence="1" id="KW-0732">Signal</keyword>
<accession>A0A429VD37</accession>
<organism evidence="3 4">
    <name type="scientific">Sphingomonas ginkgonis</name>
    <dbReference type="NCBI Taxonomy" id="2315330"/>
    <lineage>
        <taxon>Bacteria</taxon>
        <taxon>Pseudomonadati</taxon>
        <taxon>Pseudomonadota</taxon>
        <taxon>Alphaproteobacteria</taxon>
        <taxon>Sphingomonadales</taxon>
        <taxon>Sphingomonadaceae</taxon>
        <taxon>Sphingomonas</taxon>
    </lineage>
</organism>
<keyword evidence="4" id="KW-1185">Reference proteome</keyword>
<name>A0A429VD37_9SPHN</name>
<sequence length="155" mass="17060">MFRILSAGVLLAASTAAVAAPAPQFLKKAAMGDTSEARLGTLIASRGASAQTRRFGAMLVRDHSAHRAKVDALAARMHVQVMHQPVPEARSEYAKLQGMRGRAFDMEVRRYMIDDHQKDIADNREQAAGREPMTAQLARNTLPTLQRHLQMARSL</sequence>